<evidence type="ECO:0000256" key="1">
    <source>
        <dbReference type="ARBA" id="ARBA00022603"/>
    </source>
</evidence>
<dbReference type="Proteomes" id="UP001183824">
    <property type="component" value="Unassembled WGS sequence"/>
</dbReference>
<organism evidence="5 6">
    <name type="scientific">Streptomyces doebereineriae</name>
    <dbReference type="NCBI Taxonomy" id="3075528"/>
    <lineage>
        <taxon>Bacteria</taxon>
        <taxon>Bacillati</taxon>
        <taxon>Actinomycetota</taxon>
        <taxon>Actinomycetes</taxon>
        <taxon>Kitasatosporales</taxon>
        <taxon>Streptomycetaceae</taxon>
        <taxon>Streptomyces</taxon>
    </lineage>
</organism>
<keyword evidence="1 5" id="KW-0489">Methyltransferase</keyword>
<dbReference type="PANTHER" id="PTHR43464">
    <property type="entry name" value="METHYLTRANSFERASE"/>
    <property type="match status" value="1"/>
</dbReference>
<keyword evidence="6" id="KW-1185">Reference proteome</keyword>
<evidence type="ECO:0000313" key="5">
    <source>
        <dbReference type="EMBL" id="MDT0479174.1"/>
    </source>
</evidence>
<sequence length="279" mass="30661">MDDTNAPPRLTRLTFHGPLSEDRATRLIRQLTDGVGPTAPATVLDIGCGWGEFMLRLLEAVPGATGVGIDLNEDDLARGRANAEMRGLAERVDFVRESAVDTARGPADIVLCFSASHALSDAQPPEHTTAALHALRRLVKPGGRVLLGEGFWQRSPVPSELSAMWPEASASEFHDLCGLVDVAIAAGFRPAWIESANHDEWDHFESAYQSDVEEWLAAHPDHPLAKETRGRVDRHRSMWLRGYRGVMGLAYLTLVPVKYGVGKTTRRPESVSERDGLRR</sequence>
<dbReference type="EC" id="2.1.1.-" evidence="5"/>
<name>A0ABU2V179_9ACTN</name>
<dbReference type="EMBL" id="JAVREZ010000001">
    <property type="protein sequence ID" value="MDT0479174.1"/>
    <property type="molecule type" value="Genomic_DNA"/>
</dbReference>
<evidence type="ECO:0000259" key="4">
    <source>
        <dbReference type="Pfam" id="PF13649"/>
    </source>
</evidence>
<dbReference type="Gene3D" id="3.40.50.150">
    <property type="entry name" value="Vaccinia Virus protein VP39"/>
    <property type="match status" value="1"/>
</dbReference>
<keyword evidence="2 5" id="KW-0808">Transferase</keyword>
<evidence type="ECO:0000313" key="6">
    <source>
        <dbReference type="Proteomes" id="UP001183824"/>
    </source>
</evidence>
<accession>A0ABU2V179</accession>
<proteinExistence type="predicted"/>
<dbReference type="Pfam" id="PF13649">
    <property type="entry name" value="Methyltransf_25"/>
    <property type="match status" value="1"/>
</dbReference>
<evidence type="ECO:0000256" key="3">
    <source>
        <dbReference type="ARBA" id="ARBA00022691"/>
    </source>
</evidence>
<dbReference type="GO" id="GO:0008168">
    <property type="term" value="F:methyltransferase activity"/>
    <property type="evidence" value="ECO:0007669"/>
    <property type="project" value="UniProtKB-KW"/>
</dbReference>
<dbReference type="PANTHER" id="PTHR43464:SF19">
    <property type="entry name" value="UBIQUINONE BIOSYNTHESIS O-METHYLTRANSFERASE, MITOCHONDRIAL"/>
    <property type="match status" value="1"/>
</dbReference>
<protein>
    <submittedName>
        <fullName evidence="5">Class I SAM-dependent methyltransferase</fullName>
        <ecNumber evidence="5">2.1.1.-</ecNumber>
    </submittedName>
</protein>
<dbReference type="RefSeq" id="WP_311712559.1">
    <property type="nucleotide sequence ID" value="NZ_JAVREZ010000001.1"/>
</dbReference>
<reference evidence="6" key="1">
    <citation type="submission" date="2023-07" db="EMBL/GenBank/DDBJ databases">
        <title>30 novel species of actinomycetes from the DSMZ collection.</title>
        <authorList>
            <person name="Nouioui I."/>
        </authorList>
    </citation>
    <scope>NUCLEOTIDE SEQUENCE [LARGE SCALE GENOMIC DNA]</scope>
    <source>
        <strain evidence="6">DSM 41640</strain>
    </source>
</reference>
<dbReference type="CDD" id="cd02440">
    <property type="entry name" value="AdoMet_MTases"/>
    <property type="match status" value="1"/>
</dbReference>
<gene>
    <name evidence="5" type="ORF">RNB18_03040</name>
</gene>
<keyword evidence="3" id="KW-0949">S-adenosyl-L-methionine</keyword>
<feature type="domain" description="Methyltransferase" evidence="4">
    <location>
        <begin position="43"/>
        <end position="143"/>
    </location>
</feature>
<dbReference type="InterPro" id="IPR041698">
    <property type="entry name" value="Methyltransf_25"/>
</dbReference>
<dbReference type="InterPro" id="IPR029063">
    <property type="entry name" value="SAM-dependent_MTases_sf"/>
</dbReference>
<dbReference type="GO" id="GO:0032259">
    <property type="term" value="P:methylation"/>
    <property type="evidence" value="ECO:0007669"/>
    <property type="project" value="UniProtKB-KW"/>
</dbReference>
<dbReference type="SUPFAM" id="SSF53335">
    <property type="entry name" value="S-adenosyl-L-methionine-dependent methyltransferases"/>
    <property type="match status" value="1"/>
</dbReference>
<comment type="caution">
    <text evidence="5">The sequence shown here is derived from an EMBL/GenBank/DDBJ whole genome shotgun (WGS) entry which is preliminary data.</text>
</comment>
<evidence type="ECO:0000256" key="2">
    <source>
        <dbReference type="ARBA" id="ARBA00022679"/>
    </source>
</evidence>